<accession>A0A319CXS2</accession>
<comment type="subcellular location">
    <subcellularLocation>
        <location evidence="1">Membrane</location>
        <topology evidence="1">Single-pass membrane protein</topology>
    </subcellularLocation>
</comment>
<dbReference type="GO" id="GO:0016020">
    <property type="term" value="C:membrane"/>
    <property type="evidence" value="ECO:0007669"/>
    <property type="project" value="UniProtKB-SubCell"/>
</dbReference>
<dbReference type="OrthoDB" id="4490807at2759"/>
<keyword evidence="3 6" id="KW-1133">Transmembrane helix</keyword>
<dbReference type="VEuPathDB" id="FungiDB:BO71DRAFT_402584"/>
<evidence type="ECO:0000313" key="8">
    <source>
        <dbReference type="Proteomes" id="UP000247810"/>
    </source>
</evidence>
<feature type="region of interest" description="Disordered" evidence="5">
    <location>
        <begin position="164"/>
        <end position="244"/>
    </location>
</feature>
<evidence type="ECO:0008006" key="9">
    <source>
        <dbReference type="Google" id="ProtNLM"/>
    </source>
</evidence>
<dbReference type="InterPro" id="IPR028000">
    <property type="entry name" value="Pma1"/>
</dbReference>
<gene>
    <name evidence="7" type="ORF">BO71DRAFT_402584</name>
</gene>
<dbReference type="AlphaFoldDB" id="A0A319CXS2"/>
<dbReference type="Proteomes" id="UP000247810">
    <property type="component" value="Unassembled WGS sequence"/>
</dbReference>
<evidence type="ECO:0000256" key="3">
    <source>
        <dbReference type="ARBA" id="ARBA00022989"/>
    </source>
</evidence>
<evidence type="ECO:0000256" key="5">
    <source>
        <dbReference type="SAM" id="MobiDB-lite"/>
    </source>
</evidence>
<feature type="compositionally biased region" description="Polar residues" evidence="5">
    <location>
        <begin position="191"/>
        <end position="218"/>
    </location>
</feature>
<feature type="region of interest" description="Disordered" evidence="5">
    <location>
        <begin position="275"/>
        <end position="308"/>
    </location>
</feature>
<keyword evidence="2 6" id="KW-0812">Transmembrane</keyword>
<feature type="transmembrane region" description="Helical" evidence="6">
    <location>
        <begin position="111"/>
        <end position="132"/>
    </location>
</feature>
<evidence type="ECO:0000256" key="2">
    <source>
        <dbReference type="ARBA" id="ARBA00022692"/>
    </source>
</evidence>
<name>A0A319CXS2_9EURO</name>
<dbReference type="PANTHER" id="PTHR15549">
    <property type="entry name" value="PAIRED IMMUNOGLOBULIN-LIKE TYPE 2 RECEPTOR"/>
    <property type="match status" value="1"/>
</dbReference>
<sequence length="308" mass="33095">MSFGMGEDGYGYGGSTDHQTTEDYWDSETTSAAWDDSATTNYWDNTATQIIATHTKPSEVTTTTQQWTPVLSTTGSQTTTSQTATQASTTSSSTSSASSNSSGSGNNTKTIAIAVPVAVVGAAIIAGLLFFIMRRRRQRSRNSPPPNPQVDMGVVPRQAVPRSGNTWEFAPASSHDIPFSGPIPGRPVTQPGHSANSSRDLDATSSSQNLTAAAQSTPREPAMNDYEEHRKTTAATRTSMPVISPSIPVWQDQRHSRPISPFDHPLDDAISEVSHISGQRSVAHHRDLDDISSVSSFEDDERRPAIHP</sequence>
<evidence type="ECO:0000256" key="4">
    <source>
        <dbReference type="ARBA" id="ARBA00023136"/>
    </source>
</evidence>
<reference evidence="7 8" key="1">
    <citation type="submission" date="2018-02" db="EMBL/GenBank/DDBJ databases">
        <title>The genomes of Aspergillus section Nigri reveals drivers in fungal speciation.</title>
        <authorList>
            <consortium name="DOE Joint Genome Institute"/>
            <person name="Vesth T.C."/>
            <person name="Nybo J."/>
            <person name="Theobald S."/>
            <person name="Brandl J."/>
            <person name="Frisvad J.C."/>
            <person name="Nielsen K.F."/>
            <person name="Lyhne E.K."/>
            <person name="Kogle M.E."/>
            <person name="Kuo A."/>
            <person name="Riley R."/>
            <person name="Clum A."/>
            <person name="Nolan M."/>
            <person name="Lipzen A."/>
            <person name="Salamov A."/>
            <person name="Henrissat B."/>
            <person name="Wiebenga A."/>
            <person name="De vries R.P."/>
            <person name="Grigoriev I.V."/>
            <person name="Mortensen U.H."/>
            <person name="Andersen M.R."/>
            <person name="Baker S.E."/>
        </authorList>
    </citation>
    <scope>NUCLEOTIDE SEQUENCE [LARGE SCALE GENOMIC DNA]</scope>
    <source>
        <strain evidence="7 8">CBS 707.79</strain>
    </source>
</reference>
<keyword evidence="4 6" id="KW-0472">Membrane</keyword>
<evidence type="ECO:0000256" key="1">
    <source>
        <dbReference type="ARBA" id="ARBA00004167"/>
    </source>
</evidence>
<keyword evidence="8" id="KW-1185">Reference proteome</keyword>
<dbReference type="Pfam" id="PF14610">
    <property type="entry name" value="Psg1"/>
    <property type="match status" value="1"/>
</dbReference>
<dbReference type="EMBL" id="KZ826002">
    <property type="protein sequence ID" value="PYH90016.1"/>
    <property type="molecule type" value="Genomic_DNA"/>
</dbReference>
<dbReference type="GO" id="GO:0071944">
    <property type="term" value="C:cell periphery"/>
    <property type="evidence" value="ECO:0007669"/>
    <property type="project" value="UniProtKB-ARBA"/>
</dbReference>
<protein>
    <recommendedName>
        <fullName evidence="9">Mid2 domain-containing protein</fullName>
    </recommendedName>
</protein>
<dbReference type="InterPro" id="IPR051694">
    <property type="entry name" value="Immunoregulatory_rcpt-like"/>
</dbReference>
<proteinExistence type="predicted"/>
<evidence type="ECO:0000256" key="6">
    <source>
        <dbReference type="SAM" id="Phobius"/>
    </source>
</evidence>
<organism evidence="7 8">
    <name type="scientific">Aspergillus ellipticus CBS 707.79</name>
    <dbReference type="NCBI Taxonomy" id="1448320"/>
    <lineage>
        <taxon>Eukaryota</taxon>
        <taxon>Fungi</taxon>
        <taxon>Dikarya</taxon>
        <taxon>Ascomycota</taxon>
        <taxon>Pezizomycotina</taxon>
        <taxon>Eurotiomycetes</taxon>
        <taxon>Eurotiomycetidae</taxon>
        <taxon>Eurotiales</taxon>
        <taxon>Aspergillaceae</taxon>
        <taxon>Aspergillus</taxon>
        <taxon>Aspergillus subgen. Circumdati</taxon>
    </lineage>
</organism>
<feature type="compositionally biased region" description="Gly residues" evidence="5">
    <location>
        <begin position="1"/>
        <end position="14"/>
    </location>
</feature>
<evidence type="ECO:0000313" key="7">
    <source>
        <dbReference type="EMBL" id="PYH90016.1"/>
    </source>
</evidence>
<feature type="region of interest" description="Disordered" evidence="5">
    <location>
        <begin position="1"/>
        <end position="29"/>
    </location>
</feature>
<feature type="region of interest" description="Disordered" evidence="5">
    <location>
        <begin position="72"/>
        <end position="107"/>
    </location>
</feature>